<feature type="signal peptide" evidence="1">
    <location>
        <begin position="1"/>
        <end position="22"/>
    </location>
</feature>
<comment type="caution">
    <text evidence="2">The sequence shown here is derived from an EMBL/GenBank/DDBJ whole genome shotgun (WGS) entry which is preliminary data.</text>
</comment>
<evidence type="ECO:0000256" key="1">
    <source>
        <dbReference type="SAM" id="SignalP"/>
    </source>
</evidence>
<feature type="chain" id="PRO_5025369285" evidence="1">
    <location>
        <begin position="23"/>
        <end position="116"/>
    </location>
</feature>
<sequence>MNTLGRLALFSLLVGISSHLSAGTISGVIRFTGAIVEPPCSMNASQQDESRRGFRLSGCPMHARTAEVSIRSMRTGEVRKLQPNDLSLGTRDFSARYDLAKNFRRPGSYLVTVSYP</sequence>
<reference evidence="2" key="1">
    <citation type="submission" date="2019-11" db="EMBL/GenBank/DDBJ databases">
        <title>Genomes of ocular Pseudomonas aeruginosa isolates.</title>
        <authorList>
            <person name="Khan M."/>
            <person name="Rice S.A."/>
            <person name="Willcox M.D.P."/>
            <person name="Stapleton F."/>
        </authorList>
    </citation>
    <scope>NUCLEOTIDE SEQUENCE</scope>
    <source>
        <strain evidence="2">PA206</strain>
    </source>
</reference>
<evidence type="ECO:0000313" key="2">
    <source>
        <dbReference type="EMBL" id="MUI58443.1"/>
    </source>
</evidence>
<accession>A0A6A9K624</accession>
<gene>
    <name evidence="2" type="ORF">GNQ20_11600</name>
</gene>
<keyword evidence="1" id="KW-0732">Signal</keyword>
<proteinExistence type="predicted"/>
<name>A0A6A9K624_PSEAI</name>
<dbReference type="EMBL" id="WOAJ01000003">
    <property type="protein sequence ID" value="MUI58443.1"/>
    <property type="molecule type" value="Genomic_DNA"/>
</dbReference>
<dbReference type="RefSeq" id="WP_033973388.1">
    <property type="nucleotide sequence ID" value="NZ_BSBA01000001.1"/>
</dbReference>
<dbReference type="AlphaFoldDB" id="A0A6A9K624"/>
<protein>
    <submittedName>
        <fullName evidence="2">Type 1 fimbrial protein</fullName>
    </submittedName>
</protein>
<organism evidence="2">
    <name type="scientific">Pseudomonas aeruginosa</name>
    <dbReference type="NCBI Taxonomy" id="287"/>
    <lineage>
        <taxon>Bacteria</taxon>
        <taxon>Pseudomonadati</taxon>
        <taxon>Pseudomonadota</taxon>
        <taxon>Gammaproteobacteria</taxon>
        <taxon>Pseudomonadales</taxon>
        <taxon>Pseudomonadaceae</taxon>
        <taxon>Pseudomonas</taxon>
    </lineage>
</organism>